<feature type="region of interest" description="Disordered" evidence="5">
    <location>
        <begin position="217"/>
        <end position="242"/>
    </location>
</feature>
<evidence type="ECO:0000256" key="1">
    <source>
        <dbReference type="ARBA" id="ARBA00022490"/>
    </source>
</evidence>
<proteinExistence type="predicted"/>
<dbReference type="PANTHER" id="PTHR47816">
    <property type="entry name" value="RIBOSOMAL RNA SMALL SUBUNIT METHYLTRANSFERASE C"/>
    <property type="match status" value="1"/>
</dbReference>
<dbReference type="RefSeq" id="WP_191724947.1">
    <property type="nucleotide sequence ID" value="NZ_JACSPY010000001.1"/>
</dbReference>
<sequence>MVQSLLPAAAVPDHTALRSRLGPAAEVVAGLWPDWPAGHGTSRLVCEYLLGRSRGWLDISGRPPKAEQAGTAWTARPVVVIDDADGALLAAATVTGAEITAYWDDLRAQRRGSTVAGLLAEAGLPQPRITSPDLHCGAPDGPETFPPGCRVVLAAPKATAALREYLQAAAGAAGEVIVVGREKHMSPAINEALAEVFDRVDVSPGLAKCRLIIGSSPRASHAGPADQSPAPAFPRRDARPLRVPGGQPVEVAAYGACYGGTQIDHGTDVLVSSLIAHRADLAPADGSHDPAGLTVADLGCGNGWLLANLQTLLNPATSIGIDVSKAALASAAATLGGGNQPGLQLILADASAAADPALDALTGSCDLIVLNPPFHTGHTVETGTAHAMIRTAHRLLTLGGRLVCVYNSHLGYRGAVERTFGVSRQWARDRKFTVVTAVRRV</sequence>
<dbReference type="GO" id="GO:0008168">
    <property type="term" value="F:methyltransferase activity"/>
    <property type="evidence" value="ECO:0007669"/>
    <property type="project" value="UniProtKB-KW"/>
</dbReference>
<keyword evidence="8" id="KW-1185">Reference proteome</keyword>
<evidence type="ECO:0000256" key="3">
    <source>
        <dbReference type="ARBA" id="ARBA00022603"/>
    </source>
</evidence>
<evidence type="ECO:0000313" key="8">
    <source>
        <dbReference type="Proteomes" id="UP000651517"/>
    </source>
</evidence>
<dbReference type="InterPro" id="IPR002052">
    <property type="entry name" value="DNA_methylase_N6_adenine_CS"/>
</dbReference>
<dbReference type="InterPro" id="IPR007848">
    <property type="entry name" value="Small_mtfrase_dom"/>
</dbReference>
<keyword evidence="4" id="KW-0808">Transferase</keyword>
<evidence type="ECO:0000256" key="2">
    <source>
        <dbReference type="ARBA" id="ARBA00022552"/>
    </source>
</evidence>
<evidence type="ECO:0000259" key="6">
    <source>
        <dbReference type="Pfam" id="PF05175"/>
    </source>
</evidence>
<organism evidence="7 8">
    <name type="scientific">Brevibacterium gallinarum</name>
    <dbReference type="NCBI Taxonomy" id="2762220"/>
    <lineage>
        <taxon>Bacteria</taxon>
        <taxon>Bacillati</taxon>
        <taxon>Actinomycetota</taxon>
        <taxon>Actinomycetes</taxon>
        <taxon>Micrococcales</taxon>
        <taxon>Brevibacteriaceae</taxon>
        <taxon>Brevibacterium</taxon>
    </lineage>
</organism>
<keyword evidence="2" id="KW-0698">rRNA processing</keyword>
<reference evidence="7 8" key="1">
    <citation type="submission" date="2020-08" db="EMBL/GenBank/DDBJ databases">
        <title>A Genomic Blueprint of the Chicken Gut Microbiome.</title>
        <authorList>
            <person name="Gilroy R."/>
            <person name="Ravi A."/>
            <person name="Getino M."/>
            <person name="Pursley I."/>
            <person name="Horton D.L."/>
            <person name="Alikhan N.-F."/>
            <person name="Baker D."/>
            <person name="Gharbi K."/>
            <person name="Hall N."/>
            <person name="Watson M."/>
            <person name="Adriaenssens E.M."/>
            <person name="Foster-Nyarko E."/>
            <person name="Jarju S."/>
            <person name="Secka A."/>
            <person name="Antonio M."/>
            <person name="Oren A."/>
            <person name="Chaudhuri R."/>
            <person name="La Ragione R.M."/>
            <person name="Hildebrand F."/>
            <person name="Pallen M.J."/>
        </authorList>
    </citation>
    <scope>NUCLEOTIDE SEQUENCE [LARGE SCALE GENOMIC DNA]</scope>
    <source>
        <strain evidence="7 8">Re57</strain>
    </source>
</reference>
<dbReference type="PROSITE" id="PS00092">
    <property type="entry name" value="N6_MTASE"/>
    <property type="match status" value="1"/>
</dbReference>
<dbReference type="GO" id="GO:0032259">
    <property type="term" value="P:methylation"/>
    <property type="evidence" value="ECO:0007669"/>
    <property type="project" value="UniProtKB-KW"/>
</dbReference>
<dbReference type="EMBL" id="JACSPY010000001">
    <property type="protein sequence ID" value="MBD8019340.1"/>
    <property type="molecule type" value="Genomic_DNA"/>
</dbReference>
<dbReference type="SUPFAM" id="SSF53335">
    <property type="entry name" value="S-adenosyl-L-methionine-dependent methyltransferases"/>
    <property type="match status" value="1"/>
</dbReference>
<dbReference type="InterPro" id="IPR029063">
    <property type="entry name" value="SAM-dependent_MTases_sf"/>
</dbReference>
<evidence type="ECO:0000313" key="7">
    <source>
        <dbReference type="EMBL" id="MBD8019340.1"/>
    </source>
</evidence>
<protein>
    <submittedName>
        <fullName evidence="7">Methyltransferase</fullName>
    </submittedName>
</protein>
<gene>
    <name evidence="7" type="ORF">H9634_00885</name>
</gene>
<dbReference type="Gene3D" id="3.40.50.150">
    <property type="entry name" value="Vaccinia Virus protein VP39"/>
    <property type="match status" value="2"/>
</dbReference>
<keyword evidence="3 7" id="KW-0489">Methyltransferase</keyword>
<comment type="caution">
    <text evidence="7">The sequence shown here is derived from an EMBL/GenBank/DDBJ whole genome shotgun (WGS) entry which is preliminary data.</text>
</comment>
<keyword evidence="1" id="KW-0963">Cytoplasm</keyword>
<evidence type="ECO:0000256" key="5">
    <source>
        <dbReference type="SAM" id="MobiDB-lite"/>
    </source>
</evidence>
<dbReference type="Pfam" id="PF05175">
    <property type="entry name" value="MTS"/>
    <property type="match status" value="1"/>
</dbReference>
<feature type="domain" description="Methyltransferase small" evidence="6">
    <location>
        <begin position="254"/>
        <end position="435"/>
    </location>
</feature>
<accession>A0ABR8WQL3</accession>
<dbReference type="CDD" id="cd02440">
    <property type="entry name" value="AdoMet_MTases"/>
    <property type="match status" value="1"/>
</dbReference>
<dbReference type="Proteomes" id="UP000651517">
    <property type="component" value="Unassembled WGS sequence"/>
</dbReference>
<name>A0ABR8WQL3_9MICO</name>
<evidence type="ECO:0000256" key="4">
    <source>
        <dbReference type="ARBA" id="ARBA00022679"/>
    </source>
</evidence>
<dbReference type="InterPro" id="IPR046977">
    <property type="entry name" value="RsmC/RlmG"/>
</dbReference>
<dbReference type="PANTHER" id="PTHR47816:SF4">
    <property type="entry name" value="RIBOSOMAL RNA SMALL SUBUNIT METHYLTRANSFERASE C"/>
    <property type="match status" value="1"/>
</dbReference>